<dbReference type="SUPFAM" id="SSF50249">
    <property type="entry name" value="Nucleic acid-binding proteins"/>
    <property type="match status" value="1"/>
</dbReference>
<keyword evidence="4" id="KW-0150">Chloroplast</keyword>
<protein>
    <submittedName>
        <fullName evidence="4">Ribosomal protein S17</fullName>
    </submittedName>
</protein>
<organism evidence="4">
    <name type="scientific">Chromerida sp. RM11</name>
    <dbReference type="NCBI Taxonomy" id="348535"/>
    <lineage>
        <taxon>Eukaryota</taxon>
        <taxon>Sar</taxon>
        <taxon>Alveolata</taxon>
        <taxon>Colpodellida</taxon>
    </lineage>
</organism>
<dbReference type="GO" id="GO:0022627">
    <property type="term" value="C:cytosolic small ribosomal subunit"/>
    <property type="evidence" value="ECO:0007669"/>
    <property type="project" value="TreeGrafter"/>
</dbReference>
<dbReference type="GO" id="GO:0006412">
    <property type="term" value="P:translation"/>
    <property type="evidence" value="ECO:0007669"/>
    <property type="project" value="InterPro"/>
</dbReference>
<dbReference type="PANTHER" id="PTHR10744:SF1">
    <property type="entry name" value="SMALL RIBOSOMAL SUBUNIT PROTEIN US17M"/>
    <property type="match status" value="1"/>
</dbReference>
<dbReference type="CDD" id="cd00364">
    <property type="entry name" value="Ribosomal_uS17"/>
    <property type="match status" value="1"/>
</dbReference>
<dbReference type="AlphaFoldDB" id="D9IXQ2"/>
<reference evidence="4" key="1">
    <citation type="journal article" date="2010" name="Proc. Natl. Acad. Sci. U.S.A.">
        <title>A common red algal origin of the apicomplexan, dinoflagellate, and heterokont plastids.</title>
        <authorList>
            <person name="Janouskovec J."/>
            <person name="Horak A."/>
            <person name="Obornik M."/>
            <person name="Lukes J."/>
            <person name="Keeling P.J."/>
        </authorList>
    </citation>
    <scope>NUCLEOTIDE SEQUENCE [LARGE SCALE GENOMIC DNA]</scope>
</reference>
<dbReference type="GeneID" id="9481100"/>
<evidence type="ECO:0000256" key="3">
    <source>
        <dbReference type="ARBA" id="ARBA00023274"/>
    </source>
</evidence>
<keyword evidence="3" id="KW-0687">Ribonucleoprotein</keyword>
<dbReference type="Pfam" id="PF00366">
    <property type="entry name" value="Ribosomal_S17"/>
    <property type="match status" value="1"/>
</dbReference>
<accession>D9IXQ2</accession>
<dbReference type="InterPro" id="IPR000266">
    <property type="entry name" value="Ribosomal_uS17"/>
</dbReference>
<name>D9IXQ2_9ALVE</name>
<dbReference type="EMBL" id="HM222968">
    <property type="protein sequence ID" value="ADJ66619.1"/>
    <property type="molecule type" value="Genomic_DNA"/>
</dbReference>
<dbReference type="GO" id="GO:0003735">
    <property type="term" value="F:structural constituent of ribosome"/>
    <property type="evidence" value="ECO:0007669"/>
    <property type="project" value="InterPro"/>
</dbReference>
<evidence type="ECO:0000313" key="4">
    <source>
        <dbReference type="EMBL" id="ADJ66619.1"/>
    </source>
</evidence>
<keyword evidence="4" id="KW-0934">Plastid</keyword>
<dbReference type="PANTHER" id="PTHR10744">
    <property type="entry name" value="40S RIBOSOMAL PROTEIN S11 FAMILY MEMBER"/>
    <property type="match status" value="1"/>
</dbReference>
<gene>
    <name evidence="4" type="primary">rps17</name>
</gene>
<dbReference type="InterPro" id="IPR012340">
    <property type="entry name" value="NA-bd_OB-fold"/>
</dbReference>
<evidence type="ECO:0000256" key="2">
    <source>
        <dbReference type="ARBA" id="ARBA00022980"/>
    </source>
</evidence>
<dbReference type="Gene3D" id="2.40.50.140">
    <property type="entry name" value="Nucleic acid-binding proteins"/>
    <property type="match status" value="1"/>
</dbReference>
<dbReference type="RefSeq" id="YP_003795431.1">
    <property type="nucleotide sequence ID" value="NC_014345.1"/>
</dbReference>
<keyword evidence="2 4" id="KW-0689">Ribosomal protein</keyword>
<sequence>MVSELVGFVTSVSMNKTITVLIPIKAKDPEYENETLRSKSVLVHDERQEAELGDCVLVEVTRPQSRRKNWKLIRLLPRTSLKT</sequence>
<evidence type="ECO:0000256" key="1">
    <source>
        <dbReference type="ARBA" id="ARBA00010254"/>
    </source>
</evidence>
<proteinExistence type="inferred from homology"/>
<comment type="similarity">
    <text evidence="1">Belongs to the universal ribosomal protein uS17 family.</text>
</comment>
<geneLocation type="chloroplast" evidence="4"/>